<dbReference type="EMBL" id="JBAWKC010000002">
    <property type="protein sequence ID" value="MFH6768800.1"/>
    <property type="molecule type" value="Genomic_DNA"/>
</dbReference>
<keyword evidence="3" id="KW-1185">Reference proteome</keyword>
<protein>
    <submittedName>
        <fullName evidence="2">DUF6090 family protein</fullName>
    </submittedName>
</protein>
<dbReference type="RefSeq" id="WP_395438048.1">
    <property type="nucleotide sequence ID" value="NZ_JBAWKC010000002.1"/>
</dbReference>
<accession>A0ABW7MQ89</accession>
<keyword evidence="1" id="KW-0472">Membrane</keyword>
<feature type="transmembrane region" description="Helical" evidence="1">
    <location>
        <begin position="21"/>
        <end position="42"/>
    </location>
</feature>
<reference evidence="2 3" key="1">
    <citation type="submission" date="2024-02" db="EMBL/GenBank/DDBJ databases">
        <title>A Gaetbulibacter species isolated from tidal flats and genomic insights of their niches.</title>
        <authorList>
            <person name="Ye Y."/>
        </authorList>
    </citation>
    <scope>NUCLEOTIDE SEQUENCE [LARGE SCALE GENOMIC DNA]</scope>
    <source>
        <strain evidence="2 3">KEM-8</strain>
    </source>
</reference>
<keyword evidence="1" id="KW-0812">Transmembrane</keyword>
<sequence length="240" mass="28374">MIKFFRKIRQKLLAENKISKYLLYAVGEIILVVIGILIALQINNWNEINKTHIIEINTLKELRSDLEQNRIEINGHITALENCVKSNKVILHYMENKLPYNDSLDFHFSTLYPFIAFAPVQTTFDNLSQNGIKLISNDSLRNQISKLYGNEFEAFRVFERTYFVEHYSNYIKPMFIKEFETFEVFQSVKPKNYEQFILNQEYKQVLNFTVNNSQTFIAMQSRYIEIVDSLIINIDNEIAD</sequence>
<dbReference type="Pfam" id="PF19578">
    <property type="entry name" value="DUF6090"/>
    <property type="match status" value="1"/>
</dbReference>
<evidence type="ECO:0000256" key="1">
    <source>
        <dbReference type="SAM" id="Phobius"/>
    </source>
</evidence>
<name>A0ABW7MQ89_9FLAO</name>
<dbReference type="InterPro" id="IPR045749">
    <property type="entry name" value="DUF6090"/>
</dbReference>
<gene>
    <name evidence="2" type="ORF">V8G56_08640</name>
</gene>
<proteinExistence type="predicted"/>
<evidence type="ECO:0000313" key="2">
    <source>
        <dbReference type="EMBL" id="MFH6768800.1"/>
    </source>
</evidence>
<dbReference type="Proteomes" id="UP001610104">
    <property type="component" value="Unassembled WGS sequence"/>
</dbReference>
<evidence type="ECO:0000313" key="3">
    <source>
        <dbReference type="Proteomes" id="UP001610104"/>
    </source>
</evidence>
<organism evidence="2 3">
    <name type="scientific">Gaetbulibacter aquiaggeris</name>
    <dbReference type="NCBI Taxonomy" id="1735373"/>
    <lineage>
        <taxon>Bacteria</taxon>
        <taxon>Pseudomonadati</taxon>
        <taxon>Bacteroidota</taxon>
        <taxon>Flavobacteriia</taxon>
        <taxon>Flavobacteriales</taxon>
        <taxon>Flavobacteriaceae</taxon>
        <taxon>Gaetbulibacter</taxon>
    </lineage>
</organism>
<keyword evidence="1" id="KW-1133">Transmembrane helix</keyword>
<comment type="caution">
    <text evidence="2">The sequence shown here is derived from an EMBL/GenBank/DDBJ whole genome shotgun (WGS) entry which is preliminary data.</text>
</comment>